<protein>
    <submittedName>
        <fullName evidence="3">CAP family protein</fullName>
    </submittedName>
</protein>
<organism evidence="3 4">
    <name type="scientific">Streptomyces flaveolus</name>
    <dbReference type="NCBI Taxonomy" id="67297"/>
    <lineage>
        <taxon>Bacteria</taxon>
        <taxon>Bacillati</taxon>
        <taxon>Actinomycetota</taxon>
        <taxon>Actinomycetes</taxon>
        <taxon>Kitasatosporales</taxon>
        <taxon>Streptomycetaceae</taxon>
        <taxon>Streptomyces</taxon>
    </lineage>
</organism>
<accession>A0ABV3AHW1</accession>
<sequence>MGRLSAGVLAVAAALTAVVTVQPAQAADTRPPLPDTTDEAFNEECLAAHNSYRAQHGAPPLVLDDAAIAHAMQRAQVASTLDGLATPPGPGSKGYGENRFWFATYENEPASCEEAVKQWYEARWTGGYDWDRPGYSPDTGTFTQVVWKDTDVLGCGRTSGRPEGGESYQTFIVCSYGPAGNIIGRFRANVGEPVGG</sequence>
<keyword evidence="4" id="KW-1185">Reference proteome</keyword>
<name>A0ABV3AHW1_9ACTN</name>
<dbReference type="SMART" id="SM00198">
    <property type="entry name" value="SCP"/>
    <property type="match status" value="1"/>
</dbReference>
<dbReference type="SUPFAM" id="SSF55797">
    <property type="entry name" value="PR-1-like"/>
    <property type="match status" value="1"/>
</dbReference>
<dbReference type="Pfam" id="PF00188">
    <property type="entry name" value="CAP"/>
    <property type="match status" value="1"/>
</dbReference>
<dbReference type="PROSITE" id="PS01010">
    <property type="entry name" value="CRISP_2"/>
    <property type="match status" value="1"/>
</dbReference>
<feature type="chain" id="PRO_5046593363" evidence="1">
    <location>
        <begin position="27"/>
        <end position="196"/>
    </location>
</feature>
<evidence type="ECO:0000313" key="3">
    <source>
        <dbReference type="EMBL" id="MEU5711543.1"/>
    </source>
</evidence>
<gene>
    <name evidence="3" type="ORF">AB0H04_32625</name>
</gene>
<comment type="caution">
    <text evidence="3">The sequence shown here is derived from an EMBL/GenBank/DDBJ whole genome shotgun (WGS) entry which is preliminary data.</text>
</comment>
<dbReference type="EMBL" id="JBFAEG010000027">
    <property type="protein sequence ID" value="MEU5711543.1"/>
    <property type="molecule type" value="Genomic_DNA"/>
</dbReference>
<dbReference type="PANTHER" id="PTHR10334">
    <property type="entry name" value="CYSTEINE-RICH SECRETORY PROTEIN-RELATED"/>
    <property type="match status" value="1"/>
</dbReference>
<dbReference type="InterPro" id="IPR001283">
    <property type="entry name" value="CRISP-related"/>
</dbReference>
<feature type="domain" description="SCP" evidence="2">
    <location>
        <begin position="40"/>
        <end position="184"/>
    </location>
</feature>
<dbReference type="PRINTS" id="PR00837">
    <property type="entry name" value="V5TPXLIKE"/>
</dbReference>
<dbReference type="InterPro" id="IPR034113">
    <property type="entry name" value="SCP_GAPR1-like"/>
</dbReference>
<feature type="signal peptide" evidence="1">
    <location>
        <begin position="1"/>
        <end position="26"/>
    </location>
</feature>
<dbReference type="RefSeq" id="WP_078876991.1">
    <property type="nucleotide sequence ID" value="NZ_JBEXDP010000129.1"/>
</dbReference>
<evidence type="ECO:0000259" key="2">
    <source>
        <dbReference type="SMART" id="SM00198"/>
    </source>
</evidence>
<keyword evidence="1" id="KW-0732">Signal</keyword>
<dbReference type="InterPro" id="IPR035940">
    <property type="entry name" value="CAP_sf"/>
</dbReference>
<dbReference type="Gene3D" id="3.40.33.10">
    <property type="entry name" value="CAP"/>
    <property type="match status" value="1"/>
</dbReference>
<dbReference type="InterPro" id="IPR014044">
    <property type="entry name" value="CAP_dom"/>
</dbReference>
<evidence type="ECO:0000313" key="4">
    <source>
        <dbReference type="Proteomes" id="UP001551011"/>
    </source>
</evidence>
<dbReference type="Proteomes" id="UP001551011">
    <property type="component" value="Unassembled WGS sequence"/>
</dbReference>
<dbReference type="CDD" id="cd05382">
    <property type="entry name" value="CAP_GAPR1-like"/>
    <property type="match status" value="1"/>
</dbReference>
<proteinExistence type="predicted"/>
<reference evidence="3 4" key="1">
    <citation type="submission" date="2024-06" db="EMBL/GenBank/DDBJ databases">
        <title>The Natural Products Discovery Center: Release of the First 8490 Sequenced Strains for Exploring Actinobacteria Biosynthetic Diversity.</title>
        <authorList>
            <person name="Kalkreuter E."/>
            <person name="Kautsar S.A."/>
            <person name="Yang D."/>
            <person name="Bader C.D."/>
            <person name="Teijaro C.N."/>
            <person name="Fluegel L."/>
            <person name="Davis C.M."/>
            <person name="Simpson J.R."/>
            <person name="Lauterbach L."/>
            <person name="Steele A.D."/>
            <person name="Gui C."/>
            <person name="Meng S."/>
            <person name="Li G."/>
            <person name="Viehrig K."/>
            <person name="Ye F."/>
            <person name="Su P."/>
            <person name="Kiefer A.F."/>
            <person name="Nichols A."/>
            <person name="Cepeda A.J."/>
            <person name="Yan W."/>
            <person name="Fan B."/>
            <person name="Jiang Y."/>
            <person name="Adhikari A."/>
            <person name="Zheng C.-J."/>
            <person name="Schuster L."/>
            <person name="Cowan T.M."/>
            <person name="Smanski M.J."/>
            <person name="Chevrette M.G."/>
            <person name="De Carvalho L.P.S."/>
            <person name="Shen B."/>
        </authorList>
    </citation>
    <scope>NUCLEOTIDE SEQUENCE [LARGE SCALE GENOMIC DNA]</scope>
    <source>
        <strain evidence="3 4">NPDC020594</strain>
    </source>
</reference>
<dbReference type="InterPro" id="IPR018244">
    <property type="entry name" value="Allrgn_V5/Tpx1_CS"/>
</dbReference>
<evidence type="ECO:0000256" key="1">
    <source>
        <dbReference type="SAM" id="SignalP"/>
    </source>
</evidence>